<name>A0A7J5ACD9_9FLAO</name>
<dbReference type="PANTHER" id="PTHR43798:SF33">
    <property type="entry name" value="HYDROLASE, PUTATIVE (AFU_ORTHOLOGUE AFUA_2G14860)-RELATED"/>
    <property type="match status" value="1"/>
</dbReference>
<keyword evidence="4" id="KW-1185">Reference proteome</keyword>
<dbReference type="GO" id="GO:0047372">
    <property type="term" value="F:monoacylglycerol lipase activity"/>
    <property type="evidence" value="ECO:0007669"/>
    <property type="project" value="TreeGrafter"/>
</dbReference>
<dbReference type="InterPro" id="IPR000073">
    <property type="entry name" value="AB_hydrolase_1"/>
</dbReference>
<dbReference type="InterPro" id="IPR050266">
    <property type="entry name" value="AB_hydrolase_sf"/>
</dbReference>
<dbReference type="GO" id="GO:0046464">
    <property type="term" value="P:acylglycerol catabolic process"/>
    <property type="evidence" value="ECO:0007669"/>
    <property type="project" value="TreeGrafter"/>
</dbReference>
<keyword evidence="3" id="KW-0378">Hydrolase</keyword>
<dbReference type="Pfam" id="PF00561">
    <property type="entry name" value="Abhydrolase_1"/>
    <property type="match status" value="1"/>
</dbReference>
<feature type="signal peptide" evidence="1">
    <location>
        <begin position="1"/>
        <end position="21"/>
    </location>
</feature>
<reference evidence="3 4" key="1">
    <citation type="submission" date="2019-09" db="EMBL/GenBank/DDBJ databases">
        <authorList>
            <person name="Cao W.R."/>
        </authorList>
    </citation>
    <scope>NUCLEOTIDE SEQUENCE [LARGE SCALE GENOMIC DNA]</scope>
    <source>
        <strain evidence="4">a4</strain>
    </source>
</reference>
<organism evidence="3 4">
    <name type="scientific">Tenacibaculum aiptasiae</name>
    <dbReference type="NCBI Taxonomy" id="426481"/>
    <lineage>
        <taxon>Bacteria</taxon>
        <taxon>Pseudomonadati</taxon>
        <taxon>Bacteroidota</taxon>
        <taxon>Flavobacteriia</taxon>
        <taxon>Flavobacteriales</taxon>
        <taxon>Flavobacteriaceae</taxon>
        <taxon>Tenacibaculum</taxon>
    </lineage>
</organism>
<feature type="domain" description="AB hydrolase-1" evidence="2">
    <location>
        <begin position="76"/>
        <end position="439"/>
    </location>
</feature>
<dbReference type="OrthoDB" id="613638at2"/>
<keyword evidence="1" id="KW-0732">Signal</keyword>
<evidence type="ECO:0000259" key="2">
    <source>
        <dbReference type="Pfam" id="PF00561"/>
    </source>
</evidence>
<dbReference type="PANTHER" id="PTHR43798">
    <property type="entry name" value="MONOACYLGLYCEROL LIPASE"/>
    <property type="match status" value="1"/>
</dbReference>
<dbReference type="AlphaFoldDB" id="A0A7J5ACD9"/>
<proteinExistence type="predicted"/>
<dbReference type="EMBL" id="WAAU01000024">
    <property type="protein sequence ID" value="KAB1155153.1"/>
    <property type="molecule type" value="Genomic_DNA"/>
</dbReference>
<dbReference type="RefSeq" id="WP_150900270.1">
    <property type="nucleotide sequence ID" value="NZ_WAAU01000024.1"/>
</dbReference>
<sequence length="469" mass="52419">MLKHHYLLFVTIFLITLNSNAQFSKCSDQEEFPEFKSSLCTTVKTPLNYQSNKDQTLNIFVRKFPSLKKRKGSIWLIAGGPGESGASFYPLINQFSKLFPHLDIFVPDHRGTGLSSKICPKQESIDSPNGIALANNEWGPCFGQMFSNKSYTQAFSITNAANDLSVLMNQLSGKGKHYVYGVSYGTQLVLRLLQLNSVKIDGVILDSLVPLQDDTDYDLSQRSFITNNVGRAVLDLYNKLEPNNTVSLNNQLQNILKKTQNNSDFAKKLPKQDLSIILGMMLDIPEVRNKIPTIIKTLANNNVEPLNTAIADISKFYTEYGAKYKTSSNSIPLTQVITGSENNLKPEAKKSDVTKESKGLLFTSPLPKLIAENSMPTYQRDNYFSKVPKNMPPTLILHGTLDPKTHYNGALRHYEKMAKNNDIKFISVKDAPHFIALFAPTAFTSTVTSFINGQKLTNKTIIDKNTLIK</sequence>
<evidence type="ECO:0000313" key="4">
    <source>
        <dbReference type="Proteomes" id="UP000467305"/>
    </source>
</evidence>
<gene>
    <name evidence="3" type="ORF">F7018_11785</name>
</gene>
<dbReference type="GO" id="GO:0016020">
    <property type="term" value="C:membrane"/>
    <property type="evidence" value="ECO:0007669"/>
    <property type="project" value="TreeGrafter"/>
</dbReference>
<feature type="chain" id="PRO_5029833788" evidence="1">
    <location>
        <begin position="22"/>
        <end position="469"/>
    </location>
</feature>
<dbReference type="SUPFAM" id="SSF53474">
    <property type="entry name" value="alpha/beta-Hydrolases"/>
    <property type="match status" value="1"/>
</dbReference>
<protein>
    <submittedName>
        <fullName evidence="3">Alpha/beta fold hydrolase</fullName>
    </submittedName>
</protein>
<evidence type="ECO:0000256" key="1">
    <source>
        <dbReference type="SAM" id="SignalP"/>
    </source>
</evidence>
<dbReference type="InterPro" id="IPR029058">
    <property type="entry name" value="AB_hydrolase_fold"/>
</dbReference>
<dbReference type="Gene3D" id="3.40.50.1820">
    <property type="entry name" value="alpha/beta hydrolase"/>
    <property type="match status" value="2"/>
</dbReference>
<comment type="caution">
    <text evidence="3">The sequence shown here is derived from an EMBL/GenBank/DDBJ whole genome shotgun (WGS) entry which is preliminary data.</text>
</comment>
<dbReference type="Proteomes" id="UP000467305">
    <property type="component" value="Unassembled WGS sequence"/>
</dbReference>
<evidence type="ECO:0000313" key="3">
    <source>
        <dbReference type="EMBL" id="KAB1155153.1"/>
    </source>
</evidence>
<accession>A0A7J5ACD9</accession>